<dbReference type="InterPro" id="IPR042099">
    <property type="entry name" value="ANL_N_sf"/>
</dbReference>
<dbReference type="Gene3D" id="1.10.1200.10">
    <property type="entry name" value="ACP-like"/>
    <property type="match status" value="1"/>
</dbReference>
<dbReference type="InParanoid" id="K5UN80"/>
<proteinExistence type="predicted"/>
<evidence type="ECO:0000256" key="2">
    <source>
        <dbReference type="ARBA" id="ARBA00022553"/>
    </source>
</evidence>
<protein>
    <recommendedName>
        <fullName evidence="7">Polyketide synthase phosphopantetheine-binding domain-containing protein</fullName>
    </recommendedName>
</protein>
<feature type="domain" description="Thioester reductase (TE)" evidence="4">
    <location>
        <begin position="596"/>
        <end position="832"/>
    </location>
</feature>
<dbReference type="SUPFAM" id="SSF51735">
    <property type="entry name" value="NAD(P)-binding Rossmann-fold domains"/>
    <property type="match status" value="1"/>
</dbReference>
<dbReference type="RefSeq" id="XP_007400343.1">
    <property type="nucleotide sequence ID" value="XM_007400281.1"/>
</dbReference>
<evidence type="ECO:0008006" key="7">
    <source>
        <dbReference type="Google" id="ProtNLM"/>
    </source>
</evidence>
<dbReference type="InterPro" id="IPR051414">
    <property type="entry name" value="Adenylate-forming_Reductase"/>
</dbReference>
<dbReference type="OrthoDB" id="429813at2759"/>
<dbReference type="AlphaFoldDB" id="K5UN80"/>
<keyword evidence="6" id="KW-1185">Reference proteome</keyword>
<dbReference type="PANTHER" id="PTHR43439:SF2">
    <property type="entry name" value="ENZYME, PUTATIVE (JCVI)-RELATED"/>
    <property type="match status" value="1"/>
</dbReference>
<dbReference type="HOGENOM" id="CLU_002220_1_0_1"/>
<organism evidence="5 6">
    <name type="scientific">Phanerochaete carnosa (strain HHB-10118-sp)</name>
    <name type="common">White-rot fungus</name>
    <name type="synonym">Peniophora carnosa</name>
    <dbReference type="NCBI Taxonomy" id="650164"/>
    <lineage>
        <taxon>Eukaryota</taxon>
        <taxon>Fungi</taxon>
        <taxon>Dikarya</taxon>
        <taxon>Basidiomycota</taxon>
        <taxon>Agaricomycotina</taxon>
        <taxon>Agaricomycetes</taxon>
        <taxon>Polyporales</taxon>
        <taxon>Phanerochaetaceae</taxon>
        <taxon>Phanerochaete</taxon>
    </lineage>
</organism>
<dbReference type="SUPFAM" id="SSF47336">
    <property type="entry name" value="ACP-like"/>
    <property type="match status" value="1"/>
</dbReference>
<dbReference type="PANTHER" id="PTHR43439">
    <property type="entry name" value="PHENYLACETATE-COENZYME A LIGASE"/>
    <property type="match status" value="1"/>
</dbReference>
<feature type="domain" description="AMP-dependent synthetase/ligase" evidence="3">
    <location>
        <begin position="2"/>
        <end position="251"/>
    </location>
</feature>
<evidence type="ECO:0000259" key="4">
    <source>
        <dbReference type="Pfam" id="PF07993"/>
    </source>
</evidence>
<dbReference type="Gene3D" id="3.40.50.12780">
    <property type="entry name" value="N-terminal domain of ligase-like"/>
    <property type="match status" value="1"/>
</dbReference>
<dbReference type="InterPro" id="IPR013120">
    <property type="entry name" value="FAR_NAD-bd"/>
</dbReference>
<keyword evidence="2" id="KW-0597">Phosphoprotein</keyword>
<dbReference type="Gene3D" id="3.40.50.720">
    <property type="entry name" value="NAD(P)-binding Rossmann-like Domain"/>
    <property type="match status" value="1"/>
</dbReference>
<accession>K5UN80</accession>
<dbReference type="STRING" id="650164.K5UN80"/>
<dbReference type="EMBL" id="JH930477">
    <property type="protein sequence ID" value="EKM51191.1"/>
    <property type="molecule type" value="Genomic_DNA"/>
</dbReference>
<gene>
    <name evidence="5" type="ORF">PHACADRAFT_263199</name>
</gene>
<keyword evidence="1" id="KW-0596">Phosphopantetheine</keyword>
<reference evidence="5 6" key="1">
    <citation type="journal article" date="2012" name="BMC Genomics">
        <title>Comparative genomics of the white-rot fungi, Phanerochaete carnosa and P. chrysosporium, to elucidate the genetic basis of the distinct wood types they colonize.</title>
        <authorList>
            <person name="Suzuki H."/>
            <person name="MacDonald J."/>
            <person name="Syed K."/>
            <person name="Salamov A."/>
            <person name="Hori C."/>
            <person name="Aerts A."/>
            <person name="Henrissat B."/>
            <person name="Wiebenga A."/>
            <person name="vanKuyk P.A."/>
            <person name="Barry K."/>
            <person name="Lindquist E."/>
            <person name="LaButti K."/>
            <person name="Lapidus A."/>
            <person name="Lucas S."/>
            <person name="Coutinho P."/>
            <person name="Gong Y."/>
            <person name="Samejima M."/>
            <person name="Mahadevan R."/>
            <person name="Abou-Zaid M."/>
            <person name="de Vries R.P."/>
            <person name="Igarashi K."/>
            <person name="Yadav J.S."/>
            <person name="Grigoriev I.V."/>
            <person name="Master E.R."/>
        </authorList>
    </citation>
    <scope>NUCLEOTIDE SEQUENCE [LARGE SCALE GENOMIC DNA]</scope>
    <source>
        <strain evidence="5 6">HHB-10118-sp</strain>
    </source>
</reference>
<dbReference type="InterPro" id="IPR036736">
    <property type="entry name" value="ACP-like_sf"/>
</dbReference>
<dbReference type="SUPFAM" id="SSF56801">
    <property type="entry name" value="Acetyl-CoA synthetase-like"/>
    <property type="match status" value="1"/>
</dbReference>
<evidence type="ECO:0000259" key="3">
    <source>
        <dbReference type="Pfam" id="PF00501"/>
    </source>
</evidence>
<dbReference type="KEGG" id="pco:PHACADRAFT_263199"/>
<evidence type="ECO:0000256" key="1">
    <source>
        <dbReference type="ARBA" id="ARBA00022450"/>
    </source>
</evidence>
<dbReference type="Pfam" id="PF00501">
    <property type="entry name" value="AMP-binding"/>
    <property type="match status" value="1"/>
</dbReference>
<evidence type="ECO:0000313" key="6">
    <source>
        <dbReference type="Proteomes" id="UP000008370"/>
    </source>
</evidence>
<dbReference type="InterPro" id="IPR036291">
    <property type="entry name" value="NAD(P)-bd_dom_sf"/>
</dbReference>
<dbReference type="InterPro" id="IPR000873">
    <property type="entry name" value="AMP-dep_synth/lig_dom"/>
</dbReference>
<dbReference type="Proteomes" id="UP000008370">
    <property type="component" value="Unassembled WGS sequence"/>
</dbReference>
<name>K5UN80_PHACS</name>
<dbReference type="Pfam" id="PF07993">
    <property type="entry name" value="NAD_binding_4"/>
    <property type="match status" value="1"/>
</dbReference>
<evidence type="ECO:0000313" key="5">
    <source>
        <dbReference type="EMBL" id="EKM51191.1"/>
    </source>
</evidence>
<sequence length="963" mass="105768">MLIGVQRAGFVAFPVSPRNSPAAVAHLLTKTGSEYLLVGPEPALQELAATALGIMRESNTALPHKAQMLVFEDLYNNAPVEFLPPVHADFDDLTIMMHSSGSTAFPKPIAWTHYRQIMSGRLPYHGEQDLTGVRFACHTLAIFHAMGILQVGFQPCVGSIMTTFKPQSPARVPAPDTMLSAVATTKSDLIICVPSFVEEWAKVPASIEILKKTKGIQYGGGPLAKEVGDQLIAAGIPVFTMYGTSEYGVMNKILPKTVDKDWEYFDMPEELKARWLPHDDGNVQLVLMPSALQVPSVLNIVVDGVPGYDTNDVLAPHPTKPGFYKVFGRTDDQIMHSTGEKTNPGPLEAILNQDSHIKCAVMFGRGKFNTGVVIEPAPEFIFDPVDKEKLNEFRNVIWPTVERMNDYAPQHSRLFKEMIMVASPQKPFTYTAKNTARRAAIVNEYAEEIEALYAAADEASEDDLVPPSSWAYEPAKEFVRAVVTRVLEHGVGDNDDIFQHGCDSLEATWIRNSLLHALRDTTKVDTRRVPGNFVYQNPTVDALATFVASLANADGEAGSEQERAVAFMNSIVGKYTHDLPTHIPSAPAPTAEVVLVTGTTGGLGASLLSQLIQNASVRRVYALNRKSSKPLATRQKASLEERGYDLDILSSEKLTLVETTVEDDKLGLPDELYEELRTSVTRVIHNAWPVNFNLSLRSFEPSVRGVRNLIDLALSSPYPVPPQIVFVSSIGVFRDIDVSKPVLERTLEARVAAGSGYSESKWVSEAILSTAARERGLPTVSVRVGQMTGSLSGAWNTQEWFPSLVKSSVYLGCIPILDKTISWIPVDSSATALIEMMTASASTLHLAHPRPVEWRAVTVPLADAFGLEQVSYDEWMARLEKSGRGLSAESEVEMMRHNPALKLFDFFKEAQTFAGRSPEAMGLPQMDVTEAQKAAPSLRVMPQFSGKDAMNWVGYWKRIGSLQ</sequence>
<dbReference type="Pfam" id="PF23562">
    <property type="entry name" value="AMP-binding_C_3"/>
    <property type="match status" value="1"/>
</dbReference>
<dbReference type="GeneID" id="18918492"/>